<evidence type="ECO:0000313" key="1">
    <source>
        <dbReference type="EMBL" id="MFD1788501.1"/>
    </source>
</evidence>
<comment type="caution">
    <text evidence="1">The sequence shown here is derived from an EMBL/GenBank/DDBJ whole genome shotgun (WGS) entry which is preliminary data.</text>
</comment>
<accession>A0ABW4NEM4</accession>
<dbReference type="InterPro" id="IPR024524">
    <property type="entry name" value="DUF3800"/>
</dbReference>
<dbReference type="RefSeq" id="WP_205498096.1">
    <property type="nucleotide sequence ID" value="NZ_JBHUFC010000003.1"/>
</dbReference>
<proteinExistence type="predicted"/>
<sequence length="54" mass="6324">MSWSFFIDESGQDQRHSPYEVLAGIAVEDRKVWPLIRDLSDAQQHIFGMRLFEA</sequence>
<name>A0ABW4NEM4_9SPHN</name>
<dbReference type="Pfam" id="PF12686">
    <property type="entry name" value="DUF3800"/>
    <property type="match status" value="1"/>
</dbReference>
<evidence type="ECO:0000313" key="2">
    <source>
        <dbReference type="Proteomes" id="UP001597283"/>
    </source>
</evidence>
<reference evidence="2" key="1">
    <citation type="journal article" date="2019" name="Int. J. Syst. Evol. Microbiol.">
        <title>The Global Catalogue of Microorganisms (GCM) 10K type strain sequencing project: providing services to taxonomists for standard genome sequencing and annotation.</title>
        <authorList>
            <consortium name="The Broad Institute Genomics Platform"/>
            <consortium name="The Broad Institute Genome Sequencing Center for Infectious Disease"/>
            <person name="Wu L."/>
            <person name="Ma J."/>
        </authorList>
    </citation>
    <scope>NUCLEOTIDE SEQUENCE [LARGE SCALE GENOMIC DNA]</scope>
    <source>
        <strain evidence="2">Q85</strain>
    </source>
</reference>
<dbReference type="EMBL" id="JBHUFC010000003">
    <property type="protein sequence ID" value="MFD1788501.1"/>
    <property type="molecule type" value="Genomic_DNA"/>
</dbReference>
<protein>
    <submittedName>
        <fullName evidence="1">DUF3800 domain-containing protein</fullName>
    </submittedName>
</protein>
<dbReference type="Proteomes" id="UP001597283">
    <property type="component" value="Unassembled WGS sequence"/>
</dbReference>
<organism evidence="1 2">
    <name type="scientific">Sphingomonas floccifaciens</name>
    <dbReference type="NCBI Taxonomy" id="1844115"/>
    <lineage>
        <taxon>Bacteria</taxon>
        <taxon>Pseudomonadati</taxon>
        <taxon>Pseudomonadota</taxon>
        <taxon>Alphaproteobacteria</taxon>
        <taxon>Sphingomonadales</taxon>
        <taxon>Sphingomonadaceae</taxon>
        <taxon>Sphingomonas</taxon>
    </lineage>
</organism>
<keyword evidence="2" id="KW-1185">Reference proteome</keyword>
<gene>
    <name evidence="1" type="ORF">ACFSC3_13065</name>
</gene>